<dbReference type="AlphaFoldDB" id="A0A2G9H983"/>
<accession>A0A2G9H983</accession>
<dbReference type="PANTHER" id="PTHR33334:SF10">
    <property type="entry name" value="PROTEIN LNK4"/>
    <property type="match status" value="1"/>
</dbReference>
<dbReference type="GO" id="GO:0006355">
    <property type="term" value="P:regulation of DNA-templated transcription"/>
    <property type="evidence" value="ECO:0007669"/>
    <property type="project" value="InterPro"/>
</dbReference>
<dbReference type="OrthoDB" id="1939712at2759"/>
<keyword evidence="2" id="KW-1185">Reference proteome</keyword>
<dbReference type="STRING" id="429701.A0A2G9H983"/>
<dbReference type="GO" id="GO:0007623">
    <property type="term" value="P:circadian rhythm"/>
    <property type="evidence" value="ECO:0007669"/>
    <property type="project" value="InterPro"/>
</dbReference>
<proteinExistence type="predicted"/>
<protein>
    <recommendedName>
        <fullName evidence="3">Protein LNK3</fullName>
    </recommendedName>
</protein>
<dbReference type="InterPro" id="IPR039928">
    <property type="entry name" value="LNK"/>
</dbReference>
<name>A0A2G9H983_9LAMI</name>
<evidence type="ECO:0000313" key="1">
    <source>
        <dbReference type="EMBL" id="PIN14069.1"/>
    </source>
</evidence>
<sequence length="312" mass="35046">MEWYYGINIEDLAVPSDEEIFDGFPSHDSWSSWGKIGNFNSPEKLTVFGVEDLLFTENTFSSEVEQCCSPSVSQCSRHANSHGHSDFQLNDLPIIDEADDIFLRSIFEADANAIEGVDRSAKFSNTSNKDDIMSVVDHLGVRNYIQDCVNNVKNLGRPPLAKDAEHDTSAPNEHFDVCEYMIDENISSEESVLMELQSLTVQLAKKTRLCFRDSLYRLAQNSRDQARQEGKWDLEQCKPTTGGFQSSLRESKAKKLETNNVDRTFATLLFNTMKEMPQGEYGGGSSFCLPILEGDAEVPKFATMKRSCSVLN</sequence>
<gene>
    <name evidence="1" type="ORF">CDL12_13306</name>
</gene>
<reference evidence="2" key="1">
    <citation type="journal article" date="2018" name="Gigascience">
        <title>Genome assembly of the Pink Ipe (Handroanthus impetiginosus, Bignoniaceae), a highly valued, ecologically keystone Neotropical timber forest tree.</title>
        <authorList>
            <person name="Silva-Junior O.B."/>
            <person name="Grattapaglia D."/>
            <person name="Novaes E."/>
            <person name="Collevatti R.G."/>
        </authorList>
    </citation>
    <scope>NUCLEOTIDE SEQUENCE [LARGE SCALE GENOMIC DNA]</scope>
    <source>
        <strain evidence="2">cv. UFG-1</strain>
    </source>
</reference>
<evidence type="ECO:0008006" key="3">
    <source>
        <dbReference type="Google" id="ProtNLM"/>
    </source>
</evidence>
<evidence type="ECO:0000313" key="2">
    <source>
        <dbReference type="Proteomes" id="UP000231279"/>
    </source>
</evidence>
<organism evidence="1 2">
    <name type="scientific">Handroanthus impetiginosus</name>
    <dbReference type="NCBI Taxonomy" id="429701"/>
    <lineage>
        <taxon>Eukaryota</taxon>
        <taxon>Viridiplantae</taxon>
        <taxon>Streptophyta</taxon>
        <taxon>Embryophyta</taxon>
        <taxon>Tracheophyta</taxon>
        <taxon>Spermatophyta</taxon>
        <taxon>Magnoliopsida</taxon>
        <taxon>eudicotyledons</taxon>
        <taxon>Gunneridae</taxon>
        <taxon>Pentapetalae</taxon>
        <taxon>asterids</taxon>
        <taxon>lamiids</taxon>
        <taxon>Lamiales</taxon>
        <taxon>Bignoniaceae</taxon>
        <taxon>Crescentiina</taxon>
        <taxon>Tabebuia alliance</taxon>
        <taxon>Handroanthus</taxon>
    </lineage>
</organism>
<dbReference type="Proteomes" id="UP000231279">
    <property type="component" value="Unassembled WGS sequence"/>
</dbReference>
<comment type="caution">
    <text evidence="1">The sequence shown here is derived from an EMBL/GenBank/DDBJ whole genome shotgun (WGS) entry which is preliminary data.</text>
</comment>
<dbReference type="EMBL" id="NKXS01002353">
    <property type="protein sequence ID" value="PIN14069.1"/>
    <property type="molecule type" value="Genomic_DNA"/>
</dbReference>
<dbReference type="PANTHER" id="PTHR33334">
    <property type="entry name" value="PROTEIN LNK1"/>
    <property type="match status" value="1"/>
</dbReference>